<dbReference type="Proteomes" id="UP001429601">
    <property type="component" value="Unassembled WGS sequence"/>
</dbReference>
<dbReference type="RefSeq" id="WP_167128940.1">
    <property type="nucleotide sequence ID" value="NZ_JAAQQR010000009.1"/>
</dbReference>
<gene>
    <name evidence="2" type="ORF">HBF26_16405</name>
</gene>
<comment type="caution">
    <text evidence="2">The sequence shown here is derived from an EMBL/GenBank/DDBJ whole genome shotgun (WGS) entry which is preliminary data.</text>
</comment>
<name>A0ABX0QC14_9GAMM</name>
<feature type="signal peptide" evidence="1">
    <location>
        <begin position="1"/>
        <end position="19"/>
    </location>
</feature>
<proteinExistence type="predicted"/>
<keyword evidence="3" id="KW-1185">Reference proteome</keyword>
<evidence type="ECO:0000313" key="3">
    <source>
        <dbReference type="Proteomes" id="UP001429601"/>
    </source>
</evidence>
<accession>A0ABX0QC14</accession>
<evidence type="ECO:0008006" key="4">
    <source>
        <dbReference type="Google" id="ProtNLM"/>
    </source>
</evidence>
<sequence>MRSAKVMGLLLLVAGGVRANDEYVNPRFCYRVIQPADVSRVVPRADGTGIAMELGGPCPGPACIAIDIGAGYPRRADVLPHTHRYYQALGWKAGNPARRTVAGTTWTTYPMARQGVAMDVHEHVRRHGEAVYVIVAQYPREARQRVRREVTKLLASWRWVSACI</sequence>
<feature type="chain" id="PRO_5045224532" description="Secreted protein" evidence="1">
    <location>
        <begin position="20"/>
        <end position="164"/>
    </location>
</feature>
<organism evidence="2 3">
    <name type="scientific">Luteibacter jiangsuensis</name>
    <dbReference type="NCBI Taxonomy" id="637577"/>
    <lineage>
        <taxon>Bacteria</taxon>
        <taxon>Pseudomonadati</taxon>
        <taxon>Pseudomonadota</taxon>
        <taxon>Gammaproteobacteria</taxon>
        <taxon>Lysobacterales</taxon>
        <taxon>Rhodanobacteraceae</taxon>
        <taxon>Luteibacter</taxon>
    </lineage>
</organism>
<reference evidence="2 3" key="1">
    <citation type="journal article" date="2011" name="Curr. Microbiol.">
        <title>Luteibacter jiangsuensis sp. nov.: a methamidophos-degrading bacterium isolated from a methamidophos-manufacturing factory.</title>
        <authorList>
            <person name="Wang L."/>
            <person name="Wang G.L."/>
            <person name="Li S.P."/>
            <person name="Jiang J.D."/>
        </authorList>
    </citation>
    <scope>NUCLEOTIDE SEQUENCE [LARGE SCALE GENOMIC DNA]</scope>
    <source>
        <strain evidence="2 3">CGMCC 1.10133</strain>
    </source>
</reference>
<evidence type="ECO:0000313" key="2">
    <source>
        <dbReference type="EMBL" id="NID06478.1"/>
    </source>
</evidence>
<keyword evidence="1" id="KW-0732">Signal</keyword>
<dbReference type="EMBL" id="JAAQQR010000009">
    <property type="protein sequence ID" value="NID06478.1"/>
    <property type="molecule type" value="Genomic_DNA"/>
</dbReference>
<protein>
    <recommendedName>
        <fullName evidence="4">Secreted protein</fullName>
    </recommendedName>
</protein>
<evidence type="ECO:0000256" key="1">
    <source>
        <dbReference type="SAM" id="SignalP"/>
    </source>
</evidence>